<keyword evidence="8" id="KW-0472">Membrane</keyword>
<evidence type="ECO:0000259" key="10">
    <source>
        <dbReference type="PROSITE" id="PS50893"/>
    </source>
</evidence>
<dbReference type="PANTHER" id="PTHR43553">
    <property type="entry name" value="HEAVY METAL TRANSPORTER"/>
    <property type="match status" value="1"/>
</dbReference>
<comment type="subcellular location">
    <subcellularLocation>
        <location evidence="1">Cell membrane</location>
        <topology evidence="1">Peripheral membrane protein</topology>
    </subcellularLocation>
</comment>
<keyword evidence="4" id="KW-1003">Cell membrane</keyword>
<dbReference type="CDD" id="cd03225">
    <property type="entry name" value="ABC_cobalt_CbiO_domain1"/>
    <property type="match status" value="1"/>
</dbReference>
<dbReference type="InterPro" id="IPR050095">
    <property type="entry name" value="ECF_ABC_transporter_ATP-bd"/>
</dbReference>
<name>A0A497EM05_9CREN</name>
<dbReference type="SUPFAM" id="SSF52540">
    <property type="entry name" value="P-loop containing nucleoside triphosphate hydrolases"/>
    <property type="match status" value="1"/>
</dbReference>
<gene>
    <name evidence="11" type="ORF">DRJ31_07795</name>
</gene>
<dbReference type="GO" id="GO:0042626">
    <property type="term" value="F:ATPase-coupled transmembrane transporter activity"/>
    <property type="evidence" value="ECO:0007669"/>
    <property type="project" value="TreeGrafter"/>
</dbReference>
<dbReference type="AlphaFoldDB" id="A0A497EM05"/>
<evidence type="ECO:0000256" key="6">
    <source>
        <dbReference type="ARBA" id="ARBA00022840"/>
    </source>
</evidence>
<dbReference type="EMBL" id="QMQV01000089">
    <property type="protein sequence ID" value="RLE48144.1"/>
    <property type="molecule type" value="Genomic_DNA"/>
</dbReference>
<accession>A0A497EM05</accession>
<keyword evidence="7" id="KW-1278">Translocase</keyword>
<dbReference type="Proteomes" id="UP000278475">
    <property type="component" value="Unassembled WGS sequence"/>
</dbReference>
<evidence type="ECO:0000256" key="4">
    <source>
        <dbReference type="ARBA" id="ARBA00022475"/>
    </source>
</evidence>
<dbReference type="GO" id="GO:0016887">
    <property type="term" value="F:ATP hydrolysis activity"/>
    <property type="evidence" value="ECO:0007669"/>
    <property type="project" value="InterPro"/>
</dbReference>
<proteinExistence type="inferred from homology"/>
<reference evidence="11 12" key="1">
    <citation type="submission" date="2018-06" db="EMBL/GenBank/DDBJ databases">
        <title>Extensive metabolic versatility and redundancy in microbially diverse, dynamic hydrothermal sediments.</title>
        <authorList>
            <person name="Dombrowski N."/>
            <person name="Teske A."/>
            <person name="Baker B.J."/>
        </authorList>
    </citation>
    <scope>NUCLEOTIDE SEQUENCE [LARGE SCALE GENOMIC DNA]</scope>
    <source>
        <strain evidence="11">B66_G16</strain>
    </source>
</reference>
<dbReference type="SMART" id="SM00382">
    <property type="entry name" value="AAA"/>
    <property type="match status" value="1"/>
</dbReference>
<dbReference type="PANTHER" id="PTHR43553:SF27">
    <property type="entry name" value="ENERGY-COUPLING FACTOR TRANSPORTER ATP-BINDING PROTEIN ECFA2"/>
    <property type="match status" value="1"/>
</dbReference>
<evidence type="ECO:0000256" key="8">
    <source>
        <dbReference type="ARBA" id="ARBA00023136"/>
    </source>
</evidence>
<evidence type="ECO:0000256" key="7">
    <source>
        <dbReference type="ARBA" id="ARBA00022967"/>
    </source>
</evidence>
<dbReference type="InterPro" id="IPR003439">
    <property type="entry name" value="ABC_transporter-like_ATP-bd"/>
</dbReference>
<keyword evidence="5" id="KW-0547">Nucleotide-binding</keyword>
<evidence type="ECO:0000256" key="1">
    <source>
        <dbReference type="ARBA" id="ARBA00004202"/>
    </source>
</evidence>
<evidence type="ECO:0000256" key="5">
    <source>
        <dbReference type="ARBA" id="ARBA00022741"/>
    </source>
</evidence>
<dbReference type="PROSITE" id="PS50893">
    <property type="entry name" value="ABC_TRANSPORTER_2"/>
    <property type="match status" value="1"/>
</dbReference>
<evidence type="ECO:0000256" key="3">
    <source>
        <dbReference type="ARBA" id="ARBA00022448"/>
    </source>
</evidence>
<sequence>MALIEVHSLTYTYPGADRPTLVDISFEVSEGEFIVLTGPSGCGKSTLCRCLNGLIPHSYGGEFKGKVIVDGLNTLEHPVYVLAQKVGLVFQTPENQLFCSTVEKEIAFGLENLGLPRDEILKRIDEALELMDIKHIRYSSPEELSGGEQQKVAIAACLAMKPKVLVLDEPTAHLDPLSAFRLLKTLEKLNQELNIAILLVEHRLDMVVESADRVMVMHEGKIIVDAPPQQAFTKDIVREIGVGIPKVVKLYTELKSAGLSLGRPPLTPEHLARELEVFLRR</sequence>
<dbReference type="GO" id="GO:0043190">
    <property type="term" value="C:ATP-binding cassette (ABC) transporter complex"/>
    <property type="evidence" value="ECO:0007669"/>
    <property type="project" value="TreeGrafter"/>
</dbReference>
<dbReference type="InterPro" id="IPR027417">
    <property type="entry name" value="P-loop_NTPase"/>
</dbReference>
<comment type="function">
    <text evidence="9">Probably part of an ABC transporter complex. Responsible for energy coupling to the transport system.</text>
</comment>
<comment type="similarity">
    <text evidence="2">Belongs to the ABC transporter superfamily.</text>
</comment>
<protein>
    <submittedName>
        <fullName evidence="11">ABC transporter ATP-binding protein</fullName>
    </submittedName>
</protein>
<evidence type="ECO:0000256" key="2">
    <source>
        <dbReference type="ARBA" id="ARBA00005417"/>
    </source>
</evidence>
<dbReference type="FunFam" id="3.40.50.300:FF:000224">
    <property type="entry name" value="Energy-coupling factor transporter ATP-binding protein EcfA"/>
    <property type="match status" value="1"/>
</dbReference>
<dbReference type="Pfam" id="PF00005">
    <property type="entry name" value="ABC_tran"/>
    <property type="match status" value="1"/>
</dbReference>
<dbReference type="GO" id="GO:0005524">
    <property type="term" value="F:ATP binding"/>
    <property type="evidence" value="ECO:0007669"/>
    <property type="project" value="UniProtKB-KW"/>
</dbReference>
<evidence type="ECO:0000256" key="9">
    <source>
        <dbReference type="ARBA" id="ARBA00025157"/>
    </source>
</evidence>
<comment type="caution">
    <text evidence="11">The sequence shown here is derived from an EMBL/GenBank/DDBJ whole genome shotgun (WGS) entry which is preliminary data.</text>
</comment>
<evidence type="ECO:0000313" key="11">
    <source>
        <dbReference type="EMBL" id="RLE48144.1"/>
    </source>
</evidence>
<dbReference type="InterPro" id="IPR017871">
    <property type="entry name" value="ABC_transporter-like_CS"/>
</dbReference>
<dbReference type="InterPro" id="IPR015856">
    <property type="entry name" value="ABC_transpr_CbiO/EcfA_su"/>
</dbReference>
<dbReference type="PROSITE" id="PS00211">
    <property type="entry name" value="ABC_TRANSPORTER_1"/>
    <property type="match status" value="1"/>
</dbReference>
<dbReference type="InterPro" id="IPR003593">
    <property type="entry name" value="AAA+_ATPase"/>
</dbReference>
<organism evidence="11 12">
    <name type="scientific">Thermoproteota archaeon</name>
    <dbReference type="NCBI Taxonomy" id="2056631"/>
    <lineage>
        <taxon>Archaea</taxon>
        <taxon>Thermoproteota</taxon>
    </lineage>
</organism>
<evidence type="ECO:0000313" key="12">
    <source>
        <dbReference type="Proteomes" id="UP000278475"/>
    </source>
</evidence>
<dbReference type="Gene3D" id="3.40.50.300">
    <property type="entry name" value="P-loop containing nucleotide triphosphate hydrolases"/>
    <property type="match status" value="1"/>
</dbReference>
<feature type="domain" description="ABC transporter" evidence="10">
    <location>
        <begin position="4"/>
        <end position="244"/>
    </location>
</feature>
<keyword evidence="6 11" id="KW-0067">ATP-binding</keyword>
<keyword evidence="3" id="KW-0813">Transport</keyword>